<dbReference type="Proteomes" id="UP000820818">
    <property type="component" value="Linkage Group LG7"/>
</dbReference>
<comment type="caution">
    <text evidence="5">The sequence shown here is derived from an EMBL/GenBank/DDBJ whole genome shotgun (WGS) entry which is preliminary data.</text>
</comment>
<evidence type="ECO:0000256" key="1">
    <source>
        <dbReference type="ARBA" id="ARBA00005966"/>
    </source>
</evidence>
<organism evidence="5 6">
    <name type="scientific">Daphnia sinensis</name>
    <dbReference type="NCBI Taxonomy" id="1820382"/>
    <lineage>
        <taxon>Eukaryota</taxon>
        <taxon>Metazoa</taxon>
        <taxon>Ecdysozoa</taxon>
        <taxon>Arthropoda</taxon>
        <taxon>Crustacea</taxon>
        <taxon>Branchiopoda</taxon>
        <taxon>Diplostraca</taxon>
        <taxon>Cladocera</taxon>
        <taxon>Anomopoda</taxon>
        <taxon>Daphniidae</taxon>
        <taxon>Daphnia</taxon>
        <taxon>Daphnia similis group</taxon>
    </lineage>
</organism>
<reference evidence="5 6" key="1">
    <citation type="submission" date="2022-05" db="EMBL/GenBank/DDBJ databases">
        <title>A multi-omics perspective on studying reproductive biology in Daphnia sinensis.</title>
        <authorList>
            <person name="Jia J."/>
        </authorList>
    </citation>
    <scope>NUCLEOTIDE SEQUENCE [LARGE SCALE GENOMIC DNA]</scope>
    <source>
        <strain evidence="5 6">WSL</strain>
    </source>
</reference>
<dbReference type="PANTHER" id="PTHR23250:SF1">
    <property type="entry name" value="TECTONIN BETA-PROPELLER REPEAT-CONTAINING PROTEIN 1"/>
    <property type="match status" value="1"/>
</dbReference>
<sequence>MMEPFIDIATGGAEIPGAVSGFVAVWAVTINGLLLYREGVNLLTCPDGTNWKQIETPQGCEPCQVSVGPQGVVWILAWTGQLLTRNGVTWNCETGLTWYEVPPPFKGLSFSHISVGLNSTWAVSRENEVWLRKGLDSSILGSSWTAMVGQMNLVFTGSGSQVCGLSLQDQKIYLRIGIKTEESGGRSWKMLKTDDMTFVWLAFDGKGFIHRLEDGTDSYWTEPWRAEILQKLRERHSEWQDKFAEYSTAAETTDWIKNGRALLHNRWVNLGLRCCSQEPLLDVEDLRLLAVEITAVRRTGDLGLVVHHLQNSPIKLSFTSEEEVEDWAAHLTKMTRASRQCIGSFAQSIWALTDMGDPFVHESQGDVNLFSVLYSIPKTSVPSHALWTQLGGHFRHVEASSSGVVWALGQDGTWQVFFNCLFFFSSSVFCFSFSLLTLVLNRLLRSSWIHTGYHGGGFFKGVFDGSSHGIHPVSDEGLVNLYENQRWNPVAGFSARGLPTDRPPWSDITGFHTYSKENMSLPNRSWNWVSEWLVDYQPPGGADREGWQYATDYPSRYHAHKGSFDYVRRKRWQRKCRYTSTGPWFQFGLTKLLDISMQVDHSGSPEEPLLLWAIAANGSILRRVGVTVIKPQGDSWEAVLGEHAFQSLSIGVEGRVWAITSLGVPALRHRVTNTNPDGVAWLLMDRPEGSATLRQISAGDTQVWAVDSQDRLYRRKDIVPILPEGTSWELVDEHVLHVSVGRHDQVWAVLDTKMNETKVKEKGSICIRRGITASCPVGTGWEFVIGGGWSFVCNRGHDIPF</sequence>
<feature type="domain" description="Peroxin/Ferlin" evidence="4">
    <location>
        <begin position="546"/>
        <end position="579"/>
    </location>
</feature>
<proteinExistence type="inferred from homology"/>
<evidence type="ECO:0000256" key="2">
    <source>
        <dbReference type="ARBA" id="ARBA00022737"/>
    </source>
</evidence>
<protein>
    <recommendedName>
        <fullName evidence="3 4">Peroxin/Ferlin domain-containing protein</fullName>
    </recommendedName>
</protein>
<keyword evidence="2" id="KW-0677">Repeat</keyword>
<dbReference type="SMART" id="SM00693">
    <property type="entry name" value="DysFN"/>
    <property type="match status" value="1"/>
</dbReference>
<dbReference type="InterPro" id="IPR051513">
    <property type="entry name" value="Tectonin_beta-prop"/>
</dbReference>
<evidence type="ECO:0000259" key="3">
    <source>
        <dbReference type="SMART" id="SM00693"/>
    </source>
</evidence>
<dbReference type="Pfam" id="PF06398">
    <property type="entry name" value="Pex24p"/>
    <property type="match status" value="1"/>
</dbReference>
<dbReference type="Pfam" id="PF19193">
    <property type="entry name" value="Tectonin"/>
    <property type="match status" value="2"/>
</dbReference>
<accession>A0AAD5PU00</accession>
<dbReference type="EMBL" id="WJBH02000007">
    <property type="protein sequence ID" value="KAI9555150.1"/>
    <property type="molecule type" value="Genomic_DNA"/>
</dbReference>
<dbReference type="InterPro" id="IPR010482">
    <property type="entry name" value="TECPR1-like_DysF"/>
</dbReference>
<dbReference type="GO" id="GO:0005737">
    <property type="term" value="C:cytoplasm"/>
    <property type="evidence" value="ECO:0007669"/>
    <property type="project" value="UniProtKB-ARBA"/>
</dbReference>
<dbReference type="InterPro" id="IPR006614">
    <property type="entry name" value="Peroxin/Ferlin"/>
</dbReference>
<feature type="domain" description="Peroxin/Ferlin" evidence="3">
    <location>
        <begin position="474"/>
        <end position="535"/>
    </location>
</feature>
<dbReference type="AlphaFoldDB" id="A0AAD5PU00"/>
<name>A0AAD5PU00_9CRUS</name>
<dbReference type="Pfam" id="PF06462">
    <property type="entry name" value="Hyd_WA"/>
    <property type="match status" value="2"/>
</dbReference>
<evidence type="ECO:0000259" key="4">
    <source>
        <dbReference type="SMART" id="SM00694"/>
    </source>
</evidence>
<dbReference type="SMART" id="SM00694">
    <property type="entry name" value="DysFC"/>
    <property type="match status" value="1"/>
</dbReference>
<dbReference type="SMART" id="SM00706">
    <property type="entry name" value="TECPR"/>
    <property type="match status" value="10"/>
</dbReference>
<dbReference type="PANTHER" id="PTHR23250">
    <property type="entry name" value="DYSFERLIN-RELATED"/>
    <property type="match status" value="1"/>
</dbReference>
<evidence type="ECO:0000313" key="6">
    <source>
        <dbReference type="Proteomes" id="UP000820818"/>
    </source>
</evidence>
<comment type="similarity">
    <text evidence="1">Belongs to the TECPR1 family.</text>
</comment>
<gene>
    <name evidence="5" type="ORF">GHT06_017665</name>
</gene>
<dbReference type="GO" id="GO:0098588">
    <property type="term" value="C:bounding membrane of organelle"/>
    <property type="evidence" value="ECO:0007669"/>
    <property type="project" value="UniProtKB-ARBA"/>
</dbReference>
<keyword evidence="6" id="KW-1185">Reference proteome</keyword>
<evidence type="ECO:0000313" key="5">
    <source>
        <dbReference type="EMBL" id="KAI9555150.1"/>
    </source>
</evidence>
<dbReference type="InterPro" id="IPR006624">
    <property type="entry name" value="Beta-propeller_rpt_TECPR"/>
</dbReference>